<reference evidence="16 17" key="1">
    <citation type="submission" date="2020-01" db="EMBL/GenBank/DDBJ databases">
        <authorList>
            <person name="Kim M.K."/>
        </authorList>
    </citation>
    <scope>NUCLEOTIDE SEQUENCE [LARGE SCALE GENOMIC DNA]</scope>
    <source>
        <strain evidence="16 17">172606-1</strain>
    </source>
</reference>
<dbReference type="FunFam" id="3.30.565.10:FF:000037">
    <property type="entry name" value="Hybrid sensor histidine kinase/response regulator"/>
    <property type="match status" value="1"/>
</dbReference>
<dbReference type="SMART" id="SM00448">
    <property type="entry name" value="REC"/>
    <property type="match status" value="1"/>
</dbReference>
<dbReference type="SMART" id="SM00342">
    <property type="entry name" value="HTH_ARAC"/>
    <property type="match status" value="1"/>
</dbReference>
<feature type="domain" description="HTH araC/xylS-type" evidence="13">
    <location>
        <begin position="1296"/>
        <end position="1395"/>
    </location>
</feature>
<dbReference type="EMBL" id="CP048222">
    <property type="protein sequence ID" value="QHT67376.1"/>
    <property type="molecule type" value="Genomic_DNA"/>
</dbReference>
<dbReference type="RefSeq" id="WP_162443408.1">
    <property type="nucleotide sequence ID" value="NZ_CP048222.1"/>
</dbReference>
<dbReference type="Gene3D" id="2.60.40.10">
    <property type="entry name" value="Immunoglobulins"/>
    <property type="match status" value="1"/>
</dbReference>
<dbReference type="Pfam" id="PF07495">
    <property type="entry name" value="Y_Y_Y"/>
    <property type="match status" value="1"/>
</dbReference>
<dbReference type="Pfam" id="PF07494">
    <property type="entry name" value="Reg_prop"/>
    <property type="match status" value="4"/>
</dbReference>
<accession>A0A6C0GH71</accession>
<organism evidence="16 17">
    <name type="scientific">Rhodocytophaga rosea</name>
    <dbReference type="NCBI Taxonomy" id="2704465"/>
    <lineage>
        <taxon>Bacteria</taxon>
        <taxon>Pseudomonadati</taxon>
        <taxon>Bacteroidota</taxon>
        <taxon>Cytophagia</taxon>
        <taxon>Cytophagales</taxon>
        <taxon>Rhodocytophagaceae</taxon>
        <taxon>Rhodocytophaga</taxon>
    </lineage>
</organism>
<keyword evidence="3 11" id="KW-0597">Phosphoprotein</keyword>
<keyword evidence="17" id="KW-1185">Reference proteome</keyword>
<dbReference type="GO" id="GO:0003700">
    <property type="term" value="F:DNA-binding transcription factor activity"/>
    <property type="evidence" value="ECO:0007669"/>
    <property type="project" value="InterPro"/>
</dbReference>
<dbReference type="Gene3D" id="1.10.10.60">
    <property type="entry name" value="Homeodomain-like"/>
    <property type="match status" value="1"/>
</dbReference>
<evidence type="ECO:0000256" key="12">
    <source>
        <dbReference type="SAM" id="SignalP"/>
    </source>
</evidence>
<dbReference type="InterPro" id="IPR001789">
    <property type="entry name" value="Sig_transdc_resp-reg_receiver"/>
</dbReference>
<dbReference type="InterPro" id="IPR003661">
    <property type="entry name" value="HisK_dim/P_dom"/>
</dbReference>
<dbReference type="GO" id="GO:0043565">
    <property type="term" value="F:sequence-specific DNA binding"/>
    <property type="evidence" value="ECO:0007669"/>
    <property type="project" value="InterPro"/>
</dbReference>
<dbReference type="SUPFAM" id="SSF46689">
    <property type="entry name" value="Homeodomain-like"/>
    <property type="match status" value="1"/>
</dbReference>
<keyword evidence="9" id="KW-0805">Transcription regulation</keyword>
<dbReference type="InterPro" id="IPR013783">
    <property type="entry name" value="Ig-like_fold"/>
</dbReference>
<dbReference type="InterPro" id="IPR009057">
    <property type="entry name" value="Homeodomain-like_sf"/>
</dbReference>
<dbReference type="InterPro" id="IPR018060">
    <property type="entry name" value="HTH_AraC"/>
</dbReference>
<dbReference type="Gene3D" id="3.40.50.2300">
    <property type="match status" value="1"/>
</dbReference>
<keyword evidence="7" id="KW-0067">ATP-binding</keyword>
<evidence type="ECO:0000313" key="17">
    <source>
        <dbReference type="Proteomes" id="UP000480178"/>
    </source>
</evidence>
<evidence type="ECO:0000256" key="11">
    <source>
        <dbReference type="PROSITE-ProRule" id="PRU00169"/>
    </source>
</evidence>
<feature type="signal peptide" evidence="12">
    <location>
        <begin position="1"/>
        <end position="23"/>
    </location>
</feature>
<keyword evidence="5" id="KW-0547">Nucleotide-binding</keyword>
<dbReference type="Pfam" id="PF00512">
    <property type="entry name" value="HisKA"/>
    <property type="match status" value="1"/>
</dbReference>
<comment type="catalytic activity">
    <reaction evidence="1">
        <text>ATP + protein L-histidine = ADP + protein N-phospho-L-histidine.</text>
        <dbReference type="EC" id="2.7.13.3"/>
    </reaction>
</comment>
<dbReference type="PANTHER" id="PTHR43547:SF2">
    <property type="entry name" value="HYBRID SIGNAL TRANSDUCTION HISTIDINE KINASE C"/>
    <property type="match status" value="1"/>
</dbReference>
<dbReference type="Pfam" id="PF12833">
    <property type="entry name" value="HTH_18"/>
    <property type="match status" value="1"/>
</dbReference>
<dbReference type="CDD" id="cd00082">
    <property type="entry name" value="HisKA"/>
    <property type="match status" value="1"/>
</dbReference>
<dbReference type="CDD" id="cd17574">
    <property type="entry name" value="REC_OmpR"/>
    <property type="match status" value="1"/>
</dbReference>
<dbReference type="SUPFAM" id="SSF55874">
    <property type="entry name" value="ATPase domain of HSP90 chaperone/DNA topoisomerase II/histidine kinase"/>
    <property type="match status" value="1"/>
</dbReference>
<keyword evidence="8" id="KW-0902">Two-component regulatory system</keyword>
<keyword evidence="4" id="KW-0808">Transferase</keyword>
<evidence type="ECO:0000313" key="16">
    <source>
        <dbReference type="EMBL" id="QHT67376.1"/>
    </source>
</evidence>
<dbReference type="PANTHER" id="PTHR43547">
    <property type="entry name" value="TWO-COMPONENT HISTIDINE KINASE"/>
    <property type="match status" value="1"/>
</dbReference>
<dbReference type="GO" id="GO:0005524">
    <property type="term" value="F:ATP binding"/>
    <property type="evidence" value="ECO:0007669"/>
    <property type="project" value="UniProtKB-KW"/>
</dbReference>
<sequence length="1395" mass="158066">MRKLCLIFVFFCISILFCFYSIAQDIEFDLVTPPKNEPWGRVSGMVQDPQGFLWMATNGGGLYRYDGHNYISYHRDPTNPNSLAFEWIECLYGSSQDNFLLIGTPAYGLDHYDLVTGNFTHYRYNPNDTTTLGNDTITSIIKDRQGMFWIGTHNGLNQWNPQTGKFRRFNNNPTDSSSLSDSQVRVLYLDREGTVWVGTKSVWPDDGGTKVGGLNRYDPKTGKFIRYMHKPSDPQSLADNQITALFEDSRGTFWVGTAGDGLHTMDREKGTFTRHLYDPKHPQKLSRPPVYNKFSHIVAPFIVFISEDSRGKIWIGTFDNGINVYDPITRQTIYYGSSAQDSRKKLTESAFSTAFTTTDGTLWVASWGDFFAPRGNLYKINPGKDALSYTHMGTRVYNFYQDRNGVVWIATAQGLYKKSSDGTMQQFLIDTKASSLNNVMVDIKEDKAHNLWIATRYNGLYRFNPTTQTFSGYHHQAGNEETLSSDSLYTLALAPDNKLWIGTWNGLNALDITSGTFKHYVPDPSFAVILGGALVFDILIDRNQDIWTCAGWGVNRLDKKTGHFKKYLLVEFSDALNITEDSGGDLWVGDGAGLFSYNKEADVFTPFYDSTGVINRVTTVFNITEDHQKNLWLKTPKKIIKLNVQKKEASVYETRSHEYDYVLFSSYITGTGEILSGDTTGYISFYPDSLLKGVRPPAIALTGFSLSDQPVNFGKSSLLPEPIYQLKELRLKHFQNTFSIAFTSIDFTSNGEDRHMVYMLENYDSKWRKADAAGTAGYYNVPAGKYVFRVKVMNLYGQWAQKEISVVISPPFWRTPWAYGLYGLVVLGLAVMGREIIVRSERVKAAHRLRLLQAEQLHQIDQLKSRFFTNISHEFRTPLTLIFAPLEKLLNQQLDSTQIKKNLRLIDRHARQLLHLINQLMDFSKLESGSLKLSLTHGDINRQSKVLTFSFTSLAQSKGINLAFSSAYQSILGYFDSNVLEKVMHNLLSNAFKFTPPGGSVRVEVTLSKALDEAIKDTASHWSQTIGIHVKDTGSGIPAEEQSRIFERFYQVDGSQIREGEGTGIGLALAKELAELHGGRIELTSEVGKGSEFILYLPLTDCIAQLNLSADRQEMMPDRLMMVKQENEESTSPLQTPTEENEISEGFPLLLIVEDNREVREFIRDNFIDHFRVLEASNGLEGLELGKQHIPDLIISDRMMPKMDGMELCRQFKTHALTSHVPIIMLTAKATQESKIEGLEIGADDYVAKPFSLQELKARVKNLIDQRKKLRERFTKEVKLQPKDIAITSTDELFINKAIAIIERHMSDEDFTVEIMVEEMAMSRVQLHRKLKALTDESTSEFIRTIRLKRAASLLEQGYGSVSEVMYAVGFNSVSYFASNFKQRYGVNPSQYPPR</sequence>
<dbReference type="InterPro" id="IPR005467">
    <property type="entry name" value="His_kinase_dom"/>
</dbReference>
<dbReference type="PRINTS" id="PR00344">
    <property type="entry name" value="BCTRLSENSOR"/>
</dbReference>
<dbReference type="PROSITE" id="PS50110">
    <property type="entry name" value="RESPONSE_REGULATORY"/>
    <property type="match status" value="1"/>
</dbReference>
<proteinExistence type="predicted"/>
<dbReference type="Proteomes" id="UP000480178">
    <property type="component" value="Chromosome"/>
</dbReference>
<dbReference type="InterPro" id="IPR011110">
    <property type="entry name" value="Reg_prop"/>
</dbReference>
<evidence type="ECO:0000259" key="15">
    <source>
        <dbReference type="PROSITE" id="PS50110"/>
    </source>
</evidence>
<dbReference type="CDD" id="cd16922">
    <property type="entry name" value="HATPase_EvgS-ArcB-TorS-like"/>
    <property type="match status" value="1"/>
</dbReference>
<evidence type="ECO:0000259" key="14">
    <source>
        <dbReference type="PROSITE" id="PS50109"/>
    </source>
</evidence>
<dbReference type="SUPFAM" id="SSF47384">
    <property type="entry name" value="Homodimeric domain of signal transducing histidine kinase"/>
    <property type="match status" value="1"/>
</dbReference>
<dbReference type="InterPro" id="IPR036097">
    <property type="entry name" value="HisK_dim/P_sf"/>
</dbReference>
<dbReference type="InterPro" id="IPR036890">
    <property type="entry name" value="HATPase_C_sf"/>
</dbReference>
<dbReference type="Gene3D" id="3.30.565.10">
    <property type="entry name" value="Histidine kinase-like ATPase, C-terminal domain"/>
    <property type="match status" value="1"/>
</dbReference>
<dbReference type="InterPro" id="IPR011123">
    <property type="entry name" value="Y_Y_Y"/>
</dbReference>
<feature type="domain" description="Histidine kinase" evidence="14">
    <location>
        <begin position="870"/>
        <end position="1101"/>
    </location>
</feature>
<dbReference type="InterPro" id="IPR003594">
    <property type="entry name" value="HATPase_dom"/>
</dbReference>
<protein>
    <recommendedName>
        <fullName evidence="2">histidine kinase</fullName>
        <ecNumber evidence="2">2.7.13.3</ecNumber>
    </recommendedName>
</protein>
<evidence type="ECO:0000256" key="8">
    <source>
        <dbReference type="ARBA" id="ARBA00023012"/>
    </source>
</evidence>
<evidence type="ECO:0000256" key="4">
    <source>
        <dbReference type="ARBA" id="ARBA00022679"/>
    </source>
</evidence>
<name>A0A6C0GH71_9BACT</name>
<feature type="domain" description="Response regulatory" evidence="15">
    <location>
        <begin position="1149"/>
        <end position="1264"/>
    </location>
</feature>
<feature type="modified residue" description="4-aspartylphosphate" evidence="11">
    <location>
        <position position="1197"/>
    </location>
</feature>
<evidence type="ECO:0000256" key="6">
    <source>
        <dbReference type="ARBA" id="ARBA00022777"/>
    </source>
</evidence>
<dbReference type="SUPFAM" id="SSF63829">
    <property type="entry name" value="Calcium-dependent phosphotriesterase"/>
    <property type="match status" value="2"/>
</dbReference>
<dbReference type="Gene3D" id="2.130.10.10">
    <property type="entry name" value="YVTN repeat-like/Quinoprotein amine dehydrogenase"/>
    <property type="match status" value="5"/>
</dbReference>
<dbReference type="SMART" id="SM00388">
    <property type="entry name" value="HisKA"/>
    <property type="match status" value="1"/>
</dbReference>
<gene>
    <name evidence="16" type="ORF">GXP67_12385</name>
</gene>
<keyword evidence="6" id="KW-0418">Kinase</keyword>
<evidence type="ECO:0000256" key="10">
    <source>
        <dbReference type="ARBA" id="ARBA00023163"/>
    </source>
</evidence>
<evidence type="ECO:0000256" key="7">
    <source>
        <dbReference type="ARBA" id="ARBA00022840"/>
    </source>
</evidence>
<dbReference type="InterPro" id="IPR011006">
    <property type="entry name" value="CheY-like_superfamily"/>
</dbReference>
<evidence type="ECO:0000256" key="3">
    <source>
        <dbReference type="ARBA" id="ARBA00022553"/>
    </source>
</evidence>
<dbReference type="Gene3D" id="1.10.287.130">
    <property type="match status" value="1"/>
</dbReference>
<dbReference type="SUPFAM" id="SSF52172">
    <property type="entry name" value="CheY-like"/>
    <property type="match status" value="1"/>
</dbReference>
<dbReference type="InterPro" id="IPR004358">
    <property type="entry name" value="Sig_transdc_His_kin-like_C"/>
</dbReference>
<dbReference type="PROSITE" id="PS01124">
    <property type="entry name" value="HTH_ARAC_FAMILY_2"/>
    <property type="match status" value="1"/>
</dbReference>
<dbReference type="InterPro" id="IPR015943">
    <property type="entry name" value="WD40/YVTN_repeat-like_dom_sf"/>
</dbReference>
<feature type="chain" id="PRO_5025683509" description="histidine kinase" evidence="12">
    <location>
        <begin position="24"/>
        <end position="1395"/>
    </location>
</feature>
<evidence type="ECO:0000256" key="2">
    <source>
        <dbReference type="ARBA" id="ARBA00012438"/>
    </source>
</evidence>
<dbReference type="GO" id="GO:0000155">
    <property type="term" value="F:phosphorelay sensor kinase activity"/>
    <property type="evidence" value="ECO:0007669"/>
    <property type="project" value="InterPro"/>
</dbReference>
<dbReference type="Pfam" id="PF00072">
    <property type="entry name" value="Response_reg"/>
    <property type="match status" value="1"/>
</dbReference>
<dbReference type="Pfam" id="PF02518">
    <property type="entry name" value="HATPase_c"/>
    <property type="match status" value="1"/>
</dbReference>
<dbReference type="PROSITE" id="PS50109">
    <property type="entry name" value="HIS_KIN"/>
    <property type="match status" value="1"/>
</dbReference>
<evidence type="ECO:0000256" key="1">
    <source>
        <dbReference type="ARBA" id="ARBA00000085"/>
    </source>
</evidence>
<evidence type="ECO:0000256" key="9">
    <source>
        <dbReference type="ARBA" id="ARBA00023015"/>
    </source>
</evidence>
<keyword evidence="10" id="KW-0804">Transcription</keyword>
<dbReference type="FunFam" id="1.10.287.130:FF:000045">
    <property type="entry name" value="Two-component system sensor histidine kinase/response regulator"/>
    <property type="match status" value="1"/>
</dbReference>
<evidence type="ECO:0000256" key="5">
    <source>
        <dbReference type="ARBA" id="ARBA00022741"/>
    </source>
</evidence>
<dbReference type="EC" id="2.7.13.3" evidence="2"/>
<keyword evidence="12" id="KW-0732">Signal</keyword>
<dbReference type="SMART" id="SM00387">
    <property type="entry name" value="HATPase_c"/>
    <property type="match status" value="1"/>
</dbReference>
<dbReference type="KEGG" id="rhoz:GXP67_12385"/>
<evidence type="ECO:0000259" key="13">
    <source>
        <dbReference type="PROSITE" id="PS01124"/>
    </source>
</evidence>